<evidence type="ECO:0000256" key="1">
    <source>
        <dbReference type="SAM" id="Coils"/>
    </source>
</evidence>
<feature type="coiled-coil region" evidence="1">
    <location>
        <begin position="416"/>
        <end position="448"/>
    </location>
</feature>
<dbReference type="Gene3D" id="3.40.50.300">
    <property type="entry name" value="P-loop containing nucleotide triphosphate hydrolases"/>
    <property type="match status" value="1"/>
</dbReference>
<evidence type="ECO:0000313" key="2">
    <source>
        <dbReference type="EMBL" id="MCY1011254.1"/>
    </source>
</evidence>
<keyword evidence="3" id="KW-1185">Reference proteome</keyword>
<dbReference type="SUPFAM" id="SSF52540">
    <property type="entry name" value="P-loop containing nucleoside triphosphate hydrolases"/>
    <property type="match status" value="1"/>
</dbReference>
<evidence type="ECO:0000313" key="3">
    <source>
        <dbReference type="Proteomes" id="UP001150924"/>
    </source>
</evidence>
<dbReference type="AlphaFoldDB" id="A0A9X3EVV7"/>
<name>A0A9X3EVV7_9BACT</name>
<organism evidence="2 3">
    <name type="scientific">Nannocystis pusilla</name>
    <dbReference type="NCBI Taxonomy" id="889268"/>
    <lineage>
        <taxon>Bacteria</taxon>
        <taxon>Pseudomonadati</taxon>
        <taxon>Myxococcota</taxon>
        <taxon>Polyangia</taxon>
        <taxon>Nannocystales</taxon>
        <taxon>Nannocystaceae</taxon>
        <taxon>Nannocystis</taxon>
    </lineage>
</organism>
<gene>
    <name evidence="2" type="ORF">OV079_37995</name>
</gene>
<dbReference type="Proteomes" id="UP001150924">
    <property type="component" value="Unassembled WGS sequence"/>
</dbReference>
<dbReference type="PANTHER" id="PTHR41259:SF1">
    <property type="entry name" value="DOUBLE-STRAND BREAK REPAIR RAD50 ATPASE, PUTATIVE-RELATED"/>
    <property type="match status" value="1"/>
</dbReference>
<feature type="coiled-coil region" evidence="1">
    <location>
        <begin position="322"/>
        <end position="366"/>
    </location>
</feature>
<dbReference type="InterPro" id="IPR027417">
    <property type="entry name" value="P-loop_NTPase"/>
</dbReference>
<dbReference type="RefSeq" id="WP_267774492.1">
    <property type="nucleotide sequence ID" value="NZ_JAPNKE010000002.1"/>
</dbReference>
<reference evidence="2" key="1">
    <citation type="submission" date="2022-11" db="EMBL/GenBank/DDBJ databases">
        <title>Minimal conservation of predation-associated metabolite biosynthetic gene clusters underscores biosynthetic potential of Myxococcota including descriptions for ten novel species: Archangium lansinium sp. nov., Myxococcus landrumus sp. nov., Nannocystis bai.</title>
        <authorList>
            <person name="Ahearne A."/>
            <person name="Stevens C."/>
            <person name="Phillips K."/>
        </authorList>
    </citation>
    <scope>NUCLEOTIDE SEQUENCE</scope>
    <source>
        <strain evidence="2">Na p29</strain>
    </source>
</reference>
<keyword evidence="1" id="KW-0175">Coiled coil</keyword>
<sequence length="661" mass="72682">MGALAAADLPDPDALATARARRDEVWHEVRRRLHTQEGFGALFAGADADLGPDTAAARKQLTRRFERAQTDADDLADRLRDAADQLAKKTGLQRQIDRAEQDVARAQERVAAATRAEQRWAAEWAALWRPTKIVPGPPAAMIPWYRDAANLRELAAEQVRREEVVRRLRPGLEEFTARLQRRLAWPGASLPALAQGLRDRERSALAARARLEAASARLAGLESAVGRGHAAHAALTRELADIRVALSALLVDLGLPADLEPDAALARIDALEDMSQKLVNLESRREALARGEALLAGFDAEFTALLARLGRPADDQAPEHTVDRLSRRLAEARTAAAAAAQAREQAEAKQRERDALAELRAAAQAELAALATRAGARDTAELLDMSERALQRARLHKRQSELALRLARALGDGPARDSYDAELQAARREALLAERDDLARRISDLDRHRTTAVEQKGKLDNQLQHLGGDRAARLNAECEALHADLTQHVDRYVLVQLAQQVLARVTDRYARENQPAILHYTSDLLATITGGRHLRVVPQPEAGTLAAVGREGRLRLPSELSLGTREQLFLALRLAYVLDYCDRNEPLPLVMDDVLVNFDEDRAATTLQALRDVARTTQILFLTCHRHLMHLARQTTDTGAALQIVELPEPPAATLSRAAEA</sequence>
<comment type="caution">
    <text evidence="2">The sequence shown here is derived from an EMBL/GenBank/DDBJ whole genome shotgun (WGS) entry which is preliminary data.</text>
</comment>
<protein>
    <submittedName>
        <fullName evidence="2">Uncharacterized protein</fullName>
    </submittedName>
</protein>
<proteinExistence type="predicted"/>
<dbReference type="EMBL" id="JAPNKE010000002">
    <property type="protein sequence ID" value="MCY1011254.1"/>
    <property type="molecule type" value="Genomic_DNA"/>
</dbReference>
<accession>A0A9X3EVV7</accession>
<feature type="coiled-coil region" evidence="1">
    <location>
        <begin position="58"/>
        <end position="116"/>
    </location>
</feature>
<dbReference type="PANTHER" id="PTHR41259">
    <property type="entry name" value="DOUBLE-STRAND BREAK REPAIR RAD50 ATPASE, PUTATIVE-RELATED"/>
    <property type="match status" value="1"/>
</dbReference>